<accession>A0A2S6N1G6</accession>
<dbReference type="SUPFAM" id="SSF48452">
    <property type="entry name" value="TPR-like"/>
    <property type="match status" value="2"/>
</dbReference>
<name>A0A2S6N1G6_RHOGL</name>
<sequence length="372" mass="42198">MNWPSSVTEILQRYRTMRELRSMERSERVEGHWAFRNRMIEALEVLDRDQPKRAAEIWDHARAVFPDEAVKSDLALKLLFRLQRYDDIEALMKAGHDRYPNDARFAEGAAQVAYERGNLDEAFQRATVLYRKYPRSTVGYRTAAASLSLMNRFTEAETVIAKGLNALPHDVGMRIEYAKLAERRKDWLAALERWTYVDEVHGHVAGAAGAASALTMLGRYEEAESLLSSRLHKFSAEMLIWLQFARISEGKGDWEEAASRWAVVRKRFPQRAVGYVSSLPVLARVADREQIEAVLLEGIDRIPDDPVCLKEYALLAHRAGDFALADQRWSTLRACFPACREGYELGAAALAALGRTSESTRLLAQLHGQCRA</sequence>
<dbReference type="Proteomes" id="UP000239724">
    <property type="component" value="Unassembled WGS sequence"/>
</dbReference>
<evidence type="ECO:0000313" key="2">
    <source>
        <dbReference type="Proteomes" id="UP000239724"/>
    </source>
</evidence>
<proteinExistence type="predicted"/>
<keyword evidence="2" id="KW-1185">Reference proteome</keyword>
<dbReference type="InterPro" id="IPR011990">
    <property type="entry name" value="TPR-like_helical_dom_sf"/>
</dbReference>
<organism evidence="1 2">
    <name type="scientific">Rhodopila globiformis</name>
    <name type="common">Rhodopseudomonas globiformis</name>
    <dbReference type="NCBI Taxonomy" id="1071"/>
    <lineage>
        <taxon>Bacteria</taxon>
        <taxon>Pseudomonadati</taxon>
        <taxon>Pseudomonadota</taxon>
        <taxon>Alphaproteobacteria</taxon>
        <taxon>Acetobacterales</taxon>
        <taxon>Acetobacteraceae</taxon>
        <taxon>Rhodopila</taxon>
    </lineage>
</organism>
<dbReference type="Gene3D" id="1.25.40.10">
    <property type="entry name" value="Tetratricopeptide repeat domain"/>
    <property type="match status" value="2"/>
</dbReference>
<protein>
    <recommendedName>
        <fullName evidence="3">Tetratricopeptide repeat protein</fullName>
    </recommendedName>
</protein>
<dbReference type="EMBL" id="NHRY01000243">
    <property type="protein sequence ID" value="PPQ28471.1"/>
    <property type="molecule type" value="Genomic_DNA"/>
</dbReference>
<gene>
    <name evidence="1" type="ORF">CCS01_24360</name>
</gene>
<comment type="caution">
    <text evidence="1">The sequence shown here is derived from an EMBL/GenBank/DDBJ whole genome shotgun (WGS) entry which is preliminary data.</text>
</comment>
<reference evidence="1 2" key="1">
    <citation type="journal article" date="2018" name="Arch. Microbiol.">
        <title>New insights into the metabolic potential of the phototrophic purple bacterium Rhodopila globiformis DSM 161(T) from its draft genome sequence and evidence for a vanadium-dependent nitrogenase.</title>
        <authorList>
            <person name="Imhoff J.F."/>
            <person name="Rahn T."/>
            <person name="Kunzel S."/>
            <person name="Neulinger S.C."/>
        </authorList>
    </citation>
    <scope>NUCLEOTIDE SEQUENCE [LARGE SCALE GENOMIC DNA]</scope>
    <source>
        <strain evidence="1 2">DSM 161</strain>
    </source>
</reference>
<evidence type="ECO:0008006" key="3">
    <source>
        <dbReference type="Google" id="ProtNLM"/>
    </source>
</evidence>
<evidence type="ECO:0000313" key="1">
    <source>
        <dbReference type="EMBL" id="PPQ28471.1"/>
    </source>
</evidence>
<dbReference type="AlphaFoldDB" id="A0A2S6N1G6"/>